<dbReference type="EMBL" id="LKVB01000005">
    <property type="protein sequence ID" value="PHJ26978.1"/>
    <property type="molecule type" value="Genomic_DNA"/>
</dbReference>
<evidence type="ECO:0000313" key="1">
    <source>
        <dbReference type="EMBL" id="PHJ26978.1"/>
    </source>
</evidence>
<gene>
    <name evidence="1" type="ORF">APS60_07620</name>
</gene>
<protein>
    <submittedName>
        <fullName evidence="1">Uncharacterized protein</fullName>
    </submittedName>
</protein>
<dbReference type="Proteomes" id="UP000223982">
    <property type="component" value="Unassembled WGS sequence"/>
</dbReference>
<name>A0AA44ZEA5_CUTAC</name>
<organism evidence="1 2">
    <name type="scientific">Cutibacterium acnes</name>
    <name type="common">Propionibacterium acnes</name>
    <dbReference type="NCBI Taxonomy" id="1747"/>
    <lineage>
        <taxon>Bacteria</taxon>
        <taxon>Bacillati</taxon>
        <taxon>Actinomycetota</taxon>
        <taxon>Actinomycetes</taxon>
        <taxon>Propionibacteriales</taxon>
        <taxon>Propionibacteriaceae</taxon>
        <taxon>Cutibacterium</taxon>
    </lineage>
</organism>
<comment type="caution">
    <text evidence="1">The sequence shown here is derived from an EMBL/GenBank/DDBJ whole genome shotgun (WGS) entry which is preliminary data.</text>
</comment>
<proteinExistence type="predicted"/>
<evidence type="ECO:0000313" key="2">
    <source>
        <dbReference type="Proteomes" id="UP000223982"/>
    </source>
</evidence>
<reference evidence="1 2" key="1">
    <citation type="submission" date="2017-02" db="EMBL/GenBank/DDBJ databases">
        <title>Prevalence of linear plasmids in Propionibacterium acnes isolates obtained from cancerous prostatic tissue.</title>
        <authorList>
            <person name="Davidsson S."/>
            <person name="Bruggemann H."/>
        </authorList>
    </citation>
    <scope>NUCLEOTIDE SEQUENCE [LARGE SCALE GENOMIC DNA]</scope>
    <source>
        <strain evidence="1 2">09-9</strain>
    </source>
</reference>
<accession>A0AA44ZEA5</accession>
<dbReference type="AlphaFoldDB" id="A0AA44ZEA5"/>
<sequence>MPCPRRAFDVRLSQVVADRMAHQVMSTIKRTSRRVIIRNSYYELHDDGGSFSPESQYASITSVCNYDAVWRGDDPLRMVKS</sequence>